<dbReference type="SUPFAM" id="SSF56112">
    <property type="entry name" value="Protein kinase-like (PK-like)"/>
    <property type="match status" value="1"/>
</dbReference>
<feature type="repeat" description="WD" evidence="7">
    <location>
        <begin position="107"/>
        <end position="148"/>
    </location>
</feature>
<dbReference type="InterPro" id="IPR011047">
    <property type="entry name" value="Quinoprotein_ADH-like_sf"/>
</dbReference>
<dbReference type="RefSeq" id="XP_041223307.1">
    <property type="nucleotide sequence ID" value="XM_041372114.1"/>
</dbReference>
<evidence type="ECO:0000256" key="7">
    <source>
        <dbReference type="PROSITE-ProRule" id="PRU00221"/>
    </source>
</evidence>
<dbReference type="EMBL" id="JABBWK010000044">
    <property type="protein sequence ID" value="KAG1897731.1"/>
    <property type="molecule type" value="Genomic_DNA"/>
</dbReference>
<evidence type="ECO:0000256" key="1">
    <source>
        <dbReference type="ARBA" id="ARBA00022574"/>
    </source>
</evidence>
<dbReference type="GO" id="GO:0004674">
    <property type="term" value="F:protein serine/threonine kinase activity"/>
    <property type="evidence" value="ECO:0007669"/>
    <property type="project" value="TreeGrafter"/>
</dbReference>
<dbReference type="PROSITE" id="PS50082">
    <property type="entry name" value="WD_REPEATS_2"/>
    <property type="match status" value="2"/>
</dbReference>
<dbReference type="GO" id="GO:0005524">
    <property type="term" value="F:ATP binding"/>
    <property type="evidence" value="ECO:0007669"/>
    <property type="project" value="UniProtKB-KW"/>
</dbReference>
<dbReference type="PANTHER" id="PTHR44329">
    <property type="entry name" value="SERINE/THREONINE-PROTEIN KINASE TNNI3K-RELATED"/>
    <property type="match status" value="1"/>
</dbReference>
<gene>
    <name evidence="10" type="ORF">F5891DRAFT_515670</name>
</gene>
<evidence type="ECO:0000256" key="5">
    <source>
        <dbReference type="ARBA" id="ARBA00022777"/>
    </source>
</evidence>
<evidence type="ECO:0000259" key="9">
    <source>
        <dbReference type="PROSITE" id="PS50011"/>
    </source>
</evidence>
<evidence type="ECO:0000256" key="6">
    <source>
        <dbReference type="ARBA" id="ARBA00022840"/>
    </source>
</evidence>
<accession>A0AAD4HIT4</accession>
<dbReference type="Pfam" id="PF07714">
    <property type="entry name" value="PK_Tyr_Ser-Thr"/>
    <property type="match status" value="1"/>
</dbReference>
<dbReference type="GeneID" id="64666412"/>
<evidence type="ECO:0000313" key="11">
    <source>
        <dbReference type="Proteomes" id="UP001195769"/>
    </source>
</evidence>
<reference evidence="10" key="1">
    <citation type="journal article" date="2020" name="New Phytol.">
        <title>Comparative genomics reveals dynamic genome evolution in host specialist ectomycorrhizal fungi.</title>
        <authorList>
            <person name="Lofgren L.A."/>
            <person name="Nguyen N.H."/>
            <person name="Vilgalys R."/>
            <person name="Ruytinx J."/>
            <person name="Liao H.L."/>
            <person name="Branco S."/>
            <person name="Kuo A."/>
            <person name="LaButti K."/>
            <person name="Lipzen A."/>
            <person name="Andreopoulos W."/>
            <person name="Pangilinan J."/>
            <person name="Riley R."/>
            <person name="Hundley H."/>
            <person name="Na H."/>
            <person name="Barry K."/>
            <person name="Grigoriev I.V."/>
            <person name="Stajich J.E."/>
            <person name="Kennedy P.G."/>
        </authorList>
    </citation>
    <scope>NUCLEOTIDE SEQUENCE</scope>
    <source>
        <strain evidence="10">FC203</strain>
    </source>
</reference>
<name>A0AAD4HIT4_9AGAM</name>
<organism evidence="10 11">
    <name type="scientific">Suillus fuscotomentosus</name>
    <dbReference type="NCBI Taxonomy" id="1912939"/>
    <lineage>
        <taxon>Eukaryota</taxon>
        <taxon>Fungi</taxon>
        <taxon>Dikarya</taxon>
        <taxon>Basidiomycota</taxon>
        <taxon>Agaricomycotina</taxon>
        <taxon>Agaricomycetes</taxon>
        <taxon>Agaricomycetidae</taxon>
        <taxon>Boletales</taxon>
        <taxon>Suillineae</taxon>
        <taxon>Suillaceae</taxon>
        <taxon>Suillus</taxon>
    </lineage>
</organism>
<evidence type="ECO:0000313" key="10">
    <source>
        <dbReference type="EMBL" id="KAG1897731.1"/>
    </source>
</evidence>
<dbReference type="Proteomes" id="UP001195769">
    <property type="component" value="Unassembled WGS sequence"/>
</dbReference>
<dbReference type="PROSITE" id="PS50294">
    <property type="entry name" value="WD_REPEATS_REGION"/>
    <property type="match status" value="2"/>
</dbReference>
<dbReference type="InterPro" id="IPR001680">
    <property type="entry name" value="WD40_rpt"/>
</dbReference>
<evidence type="ECO:0000256" key="4">
    <source>
        <dbReference type="ARBA" id="ARBA00022741"/>
    </source>
</evidence>
<feature type="domain" description="Protein kinase" evidence="9">
    <location>
        <begin position="420"/>
        <end position="705"/>
    </location>
</feature>
<dbReference type="InterPro" id="IPR011009">
    <property type="entry name" value="Kinase-like_dom_sf"/>
</dbReference>
<dbReference type="InterPro" id="IPR015943">
    <property type="entry name" value="WD40/YVTN_repeat-like_dom_sf"/>
</dbReference>
<protein>
    <submittedName>
        <fullName evidence="10">Kinase-like domain-containing protein</fullName>
    </submittedName>
</protein>
<comment type="caution">
    <text evidence="10">The sequence shown here is derived from an EMBL/GenBank/DDBJ whole genome shotgun (WGS) entry which is preliminary data.</text>
</comment>
<keyword evidence="2" id="KW-0808">Transferase</keyword>
<sequence length="705" mass="78385">MTSTLTRAAATKRILTPSITLGGHGDLIRSISYFPDGQRMISGSWDKTTRQWDLKVAKQIEEAQYVCKEVRAVAVSRDGRWIVTGGGDWDSAELKACKVGTRTVRTFEGHSRKITCIDISMDNTLLASGSDDETTRIWNLNTGKLVAGPFESVDLVGAVRFPTDSKKLAVKSLVRMCLEIWDVQSQKLDVRLGDFRVKSVEHTDAPIFWTNNDKNIVAAFSFMDDHCATIYEFDASTLETVGAPFKRHTTLFEEPTKVVTGLALSSDHTLLVSASYNTIRLWAFESRQLLASFNVHKPNALVLSPDSRQLAYTTKTKDSYKICVCDIPPDILAQASTSVHLQGPTADPQSTAISPVIALPPPPQIPSSTPGSRLPQLCSDPRELLPSSSHTHTVFSAHNVQPDDLPPEEALQDLSKYITKDGEYPVARGGFGEIWKCTLRIDSSLVNVAVKALQVYADDQLGPAKVKKTKRIKRELRICAKVNHANILRIYGYTYGFGPFPAIVSPWVENGNLTVYLEHEGAALTLVRRFQLLRDIIAGLQYLHTNSVIHGDFNGPNVLIHGDGTACIADFGLSLMYSKVISASQASWTSTLKGNVRWMAPELLVEQEDGSQVRPSEQSDMYSFGGVMLQVLTNKVPYYHLTNDARIIFCIAKSETPSRTRYPELPEQYWQFIEQCWSLDPRDRPLTEKADTTIRNEFSSLSRSH</sequence>
<keyword evidence="3" id="KW-0677">Repeat</keyword>
<dbReference type="InterPro" id="IPR019775">
    <property type="entry name" value="WD40_repeat_CS"/>
</dbReference>
<dbReference type="PANTHER" id="PTHR44329:SF288">
    <property type="entry name" value="MITOGEN-ACTIVATED PROTEIN KINASE KINASE KINASE 20"/>
    <property type="match status" value="1"/>
</dbReference>
<feature type="region of interest" description="Disordered" evidence="8">
    <location>
        <begin position="365"/>
        <end position="390"/>
    </location>
</feature>
<dbReference type="PROSITE" id="PS00678">
    <property type="entry name" value="WD_REPEATS_1"/>
    <property type="match status" value="1"/>
</dbReference>
<dbReference type="InterPro" id="IPR001245">
    <property type="entry name" value="Ser-Thr/Tyr_kinase_cat_dom"/>
</dbReference>
<dbReference type="InterPro" id="IPR051681">
    <property type="entry name" value="Ser/Thr_Kinases-Pseudokinases"/>
</dbReference>
<dbReference type="InterPro" id="IPR000719">
    <property type="entry name" value="Prot_kinase_dom"/>
</dbReference>
<dbReference type="Gene3D" id="2.130.10.10">
    <property type="entry name" value="YVTN repeat-like/Quinoprotein amine dehydrogenase"/>
    <property type="match status" value="3"/>
</dbReference>
<dbReference type="SUPFAM" id="SSF50998">
    <property type="entry name" value="Quinoprotein alcohol dehydrogenase-like"/>
    <property type="match status" value="1"/>
</dbReference>
<evidence type="ECO:0000256" key="8">
    <source>
        <dbReference type="SAM" id="MobiDB-lite"/>
    </source>
</evidence>
<keyword evidence="5 10" id="KW-0418">Kinase</keyword>
<keyword evidence="4" id="KW-0547">Nucleotide-binding</keyword>
<proteinExistence type="predicted"/>
<dbReference type="AlphaFoldDB" id="A0AAD4HIT4"/>
<evidence type="ECO:0000256" key="3">
    <source>
        <dbReference type="ARBA" id="ARBA00022737"/>
    </source>
</evidence>
<dbReference type="Gene3D" id="1.10.510.10">
    <property type="entry name" value="Transferase(Phosphotransferase) domain 1"/>
    <property type="match status" value="1"/>
</dbReference>
<keyword evidence="1 7" id="KW-0853">WD repeat</keyword>
<keyword evidence="6" id="KW-0067">ATP-binding</keyword>
<evidence type="ECO:0000256" key="2">
    <source>
        <dbReference type="ARBA" id="ARBA00022679"/>
    </source>
</evidence>
<keyword evidence="11" id="KW-1185">Reference proteome</keyword>
<dbReference type="PROSITE" id="PS50011">
    <property type="entry name" value="PROTEIN_KINASE_DOM"/>
    <property type="match status" value="1"/>
</dbReference>
<dbReference type="Pfam" id="PF00400">
    <property type="entry name" value="WD40"/>
    <property type="match status" value="4"/>
</dbReference>
<feature type="repeat" description="WD" evidence="7">
    <location>
        <begin position="21"/>
        <end position="62"/>
    </location>
</feature>
<dbReference type="SMART" id="SM00320">
    <property type="entry name" value="WD40"/>
    <property type="match status" value="5"/>
</dbReference>